<keyword evidence="3" id="KW-1185">Reference proteome</keyword>
<evidence type="ECO:0000313" key="3">
    <source>
        <dbReference type="Proteomes" id="UP001634394"/>
    </source>
</evidence>
<proteinExistence type="predicted"/>
<dbReference type="Proteomes" id="UP001634394">
    <property type="component" value="Unassembled WGS sequence"/>
</dbReference>
<evidence type="ECO:0000256" key="1">
    <source>
        <dbReference type="SAM" id="MobiDB-lite"/>
    </source>
</evidence>
<evidence type="ECO:0000313" key="2">
    <source>
        <dbReference type="EMBL" id="KAL3884480.1"/>
    </source>
</evidence>
<sequence>MASRSSEQTSVPYDLDNSFNWTTHHLKRKLESIGIKVSYVLPNHALRQLYMDNALSTSSRPADHVQRQSMDSSPPQAELSLRPMEEVASPLPQLPTRRGRRSATIVNAHSAQIYNPAETAIQRTFPEVRVTSHMAIMTQHASSSEFSLNDSTLVSTSQASQPMMSLHQLIRFSRCKHVNLATLLQPHFELDISNLDNKATKYDPRLLRHLRISEFITAFGKYKRIISSTTRIGYYEADIIKISNAYEDIFFDYHNVYSTQAAIALRDYKVKVNWAIRDQATLQLLFGGRISKSLDICNSVSHSTDFCPQTRQTSTPIVNLANRRKIDIDKYGRPRQIMDGKELYNICNSIRGCHRTTCQVLHTCNQCRANSHGATACSHITHKHFFSTDTRDINATSKSEPDKIKQI</sequence>
<gene>
    <name evidence="2" type="ORF">ACJMK2_024618</name>
</gene>
<name>A0ABD3XED3_SINWO</name>
<comment type="caution">
    <text evidence="2">The sequence shown here is derived from an EMBL/GenBank/DDBJ whole genome shotgun (WGS) entry which is preliminary data.</text>
</comment>
<dbReference type="AlphaFoldDB" id="A0ABD3XED3"/>
<feature type="region of interest" description="Disordered" evidence="1">
    <location>
        <begin position="57"/>
        <end position="82"/>
    </location>
</feature>
<organism evidence="2 3">
    <name type="scientific">Sinanodonta woodiana</name>
    <name type="common">Chinese pond mussel</name>
    <name type="synonym">Anodonta woodiana</name>
    <dbReference type="NCBI Taxonomy" id="1069815"/>
    <lineage>
        <taxon>Eukaryota</taxon>
        <taxon>Metazoa</taxon>
        <taxon>Spiralia</taxon>
        <taxon>Lophotrochozoa</taxon>
        <taxon>Mollusca</taxon>
        <taxon>Bivalvia</taxon>
        <taxon>Autobranchia</taxon>
        <taxon>Heteroconchia</taxon>
        <taxon>Palaeoheterodonta</taxon>
        <taxon>Unionida</taxon>
        <taxon>Unionoidea</taxon>
        <taxon>Unionidae</taxon>
        <taxon>Unioninae</taxon>
        <taxon>Sinanodonta</taxon>
    </lineage>
</organism>
<dbReference type="EMBL" id="JBJQND010000002">
    <property type="protein sequence ID" value="KAL3884480.1"/>
    <property type="molecule type" value="Genomic_DNA"/>
</dbReference>
<accession>A0ABD3XED3</accession>
<reference evidence="2 3" key="1">
    <citation type="submission" date="2024-11" db="EMBL/GenBank/DDBJ databases">
        <title>Chromosome-level genome assembly of the freshwater bivalve Anodonta woodiana.</title>
        <authorList>
            <person name="Chen X."/>
        </authorList>
    </citation>
    <scope>NUCLEOTIDE SEQUENCE [LARGE SCALE GENOMIC DNA]</scope>
    <source>
        <strain evidence="2">MN2024</strain>
        <tissue evidence="2">Gills</tissue>
    </source>
</reference>
<protein>
    <submittedName>
        <fullName evidence="2">Uncharacterized protein</fullName>
    </submittedName>
</protein>